<dbReference type="STRING" id="545695.TREAZ_1183"/>
<organism evidence="2 3">
    <name type="scientific">Leadbettera azotonutricia (strain ATCC BAA-888 / DSM 13862 / ZAS-9)</name>
    <name type="common">Treponema azotonutricium</name>
    <dbReference type="NCBI Taxonomy" id="545695"/>
    <lineage>
        <taxon>Bacteria</taxon>
        <taxon>Pseudomonadati</taxon>
        <taxon>Spirochaetota</taxon>
        <taxon>Spirochaetia</taxon>
        <taxon>Spirochaetales</taxon>
        <taxon>Breznakiellaceae</taxon>
        <taxon>Leadbettera</taxon>
    </lineage>
</organism>
<reference evidence="2 3" key="2">
    <citation type="journal article" date="2011" name="ISME J.">
        <title>RNA-seq reveals cooperative metabolic interactions between two termite-gut spirochete species in co-culture.</title>
        <authorList>
            <person name="Rosenthal A.Z."/>
            <person name="Matson E.G."/>
            <person name="Eldar A."/>
            <person name="Leadbetter J.R."/>
        </authorList>
    </citation>
    <scope>NUCLEOTIDE SEQUENCE [LARGE SCALE GENOMIC DNA]</scope>
    <source>
        <strain evidence="3">ATCC BAA-888 / DSM 13862 / ZAS-9</strain>
    </source>
</reference>
<evidence type="ECO:0000256" key="1">
    <source>
        <dbReference type="SAM" id="Phobius"/>
    </source>
</evidence>
<reference evidence="3" key="1">
    <citation type="submission" date="2009-12" db="EMBL/GenBank/DDBJ databases">
        <title>Complete sequence of Treponema azotonutricium strain ZAS-9.</title>
        <authorList>
            <person name="Tetu S.G."/>
            <person name="Matson E."/>
            <person name="Ren Q."/>
            <person name="Seshadri R."/>
            <person name="Elbourne L."/>
            <person name="Hassan K.A."/>
            <person name="Durkin A."/>
            <person name="Radune D."/>
            <person name="Mohamoud Y."/>
            <person name="Shay R."/>
            <person name="Jin S."/>
            <person name="Zhang X."/>
            <person name="Lucey K."/>
            <person name="Ballor N.R."/>
            <person name="Ottesen E."/>
            <person name="Rosenthal R."/>
            <person name="Allen A."/>
            <person name="Leadbetter J.R."/>
            <person name="Paulsen I.T."/>
        </authorList>
    </citation>
    <scope>NUCLEOTIDE SEQUENCE [LARGE SCALE GENOMIC DNA]</scope>
    <source>
        <strain evidence="3">ATCC BAA-888 / DSM 13862 / ZAS-9</strain>
    </source>
</reference>
<keyword evidence="1" id="KW-0472">Membrane</keyword>
<name>F5Y714_LEAAZ</name>
<proteinExistence type="predicted"/>
<evidence type="ECO:0000313" key="2">
    <source>
        <dbReference type="EMBL" id="AEF81484.1"/>
    </source>
</evidence>
<accession>F5Y714</accession>
<keyword evidence="1" id="KW-0812">Transmembrane</keyword>
<keyword evidence="3" id="KW-1185">Reference proteome</keyword>
<dbReference type="EMBL" id="CP001841">
    <property type="protein sequence ID" value="AEF81484.1"/>
    <property type="molecule type" value="Genomic_DNA"/>
</dbReference>
<dbReference type="Proteomes" id="UP000009222">
    <property type="component" value="Chromosome"/>
</dbReference>
<dbReference type="InParanoid" id="F5Y714"/>
<protein>
    <submittedName>
        <fullName evidence="2">Uncharacterized protein</fullName>
    </submittedName>
</protein>
<dbReference type="AlphaFoldDB" id="F5Y714"/>
<keyword evidence="1" id="KW-1133">Transmembrane helix</keyword>
<evidence type="ECO:0000313" key="3">
    <source>
        <dbReference type="Proteomes" id="UP000009222"/>
    </source>
</evidence>
<sequence>MIRLVLFYDPLDEFQDISCFTGSGMMISRRRIRLLMSRVAFLLKGFMNFKTCIVFLRICLGFFKNGIIG</sequence>
<dbReference type="KEGG" id="taz:TREAZ_1183"/>
<feature type="transmembrane region" description="Helical" evidence="1">
    <location>
        <begin position="39"/>
        <end position="63"/>
    </location>
</feature>
<gene>
    <name evidence="2" type="ordered locus">TREAZ_1183</name>
</gene>
<dbReference type="HOGENOM" id="CLU_2774728_0_0_12"/>